<evidence type="ECO:0000313" key="3">
    <source>
        <dbReference type="Proteomes" id="UP000281726"/>
    </source>
</evidence>
<dbReference type="AlphaFoldDB" id="A0A3A9YVD4"/>
<dbReference type="InterPro" id="IPR044044">
    <property type="entry name" value="DUF5679"/>
</dbReference>
<protein>
    <recommendedName>
        <fullName evidence="1">DUF5679 domain-containing protein</fullName>
    </recommendedName>
</protein>
<dbReference type="Proteomes" id="UP000281726">
    <property type="component" value="Unassembled WGS sequence"/>
</dbReference>
<evidence type="ECO:0000259" key="1">
    <source>
        <dbReference type="Pfam" id="PF18930"/>
    </source>
</evidence>
<dbReference type="Pfam" id="PF18930">
    <property type="entry name" value="DUF5679"/>
    <property type="match status" value="1"/>
</dbReference>
<sequence length="76" mass="8497">MARRREHRRYAFAGGRDEEGTVADQAQTYNGYCVKCKEKRDFEGHVEVSKTGMNMAKGKCPVCGTTVNRILGKAKV</sequence>
<comment type="caution">
    <text evidence="2">The sequence shown here is derived from an EMBL/GenBank/DDBJ whole genome shotgun (WGS) entry which is preliminary data.</text>
</comment>
<keyword evidence="3" id="KW-1185">Reference proteome</keyword>
<evidence type="ECO:0000313" key="2">
    <source>
        <dbReference type="EMBL" id="RKN39910.1"/>
    </source>
</evidence>
<feature type="domain" description="DUF5679" evidence="1">
    <location>
        <begin position="32"/>
        <end position="70"/>
    </location>
</feature>
<name>A0A3A9YVD4_9ACTN</name>
<dbReference type="EMBL" id="RBAK01000015">
    <property type="protein sequence ID" value="RKN39910.1"/>
    <property type="molecule type" value="Genomic_DNA"/>
</dbReference>
<organism evidence="2 3">
    <name type="scientific">Micromonospora endolithica</name>
    <dbReference type="NCBI Taxonomy" id="230091"/>
    <lineage>
        <taxon>Bacteria</taxon>
        <taxon>Bacillati</taxon>
        <taxon>Actinomycetota</taxon>
        <taxon>Actinomycetes</taxon>
        <taxon>Micromonosporales</taxon>
        <taxon>Micromonosporaceae</taxon>
        <taxon>Micromonospora</taxon>
    </lineage>
</organism>
<accession>A0A3A9YVD4</accession>
<proteinExistence type="predicted"/>
<gene>
    <name evidence="2" type="ORF">D7223_27580</name>
</gene>
<reference evidence="2 3" key="1">
    <citation type="journal article" date="2004" name="Syst. Appl. Microbiol.">
        <title>Cryptoendolithic actinomycetes from antarctic sandstone rock samples: Micromonospora endolithica sp. nov. and two isolates related to Micromonospora coerulea Jensen 1932.</title>
        <authorList>
            <person name="Hirsch P."/>
            <person name="Mevs U."/>
            <person name="Kroppenstedt R.M."/>
            <person name="Schumann P."/>
            <person name="Stackebrandt E."/>
        </authorList>
    </citation>
    <scope>NUCLEOTIDE SEQUENCE [LARGE SCALE GENOMIC DNA]</scope>
    <source>
        <strain evidence="2 3">JCM 12677</strain>
    </source>
</reference>